<dbReference type="InterPro" id="IPR007421">
    <property type="entry name" value="Schlafen_AlbA_2_dom"/>
</dbReference>
<organism evidence="2 3">
    <name type="scientific">Dyadobacter linearis</name>
    <dbReference type="NCBI Taxonomy" id="2823330"/>
    <lineage>
        <taxon>Bacteria</taxon>
        <taxon>Pseudomonadati</taxon>
        <taxon>Bacteroidota</taxon>
        <taxon>Cytophagia</taxon>
        <taxon>Cytophagales</taxon>
        <taxon>Spirosomataceae</taxon>
        <taxon>Dyadobacter</taxon>
    </lineage>
</organism>
<protein>
    <recommendedName>
        <fullName evidence="1">Schlafen AlbA-2 domain-containing protein</fullName>
    </recommendedName>
</protein>
<accession>A0ABM8UMJ5</accession>
<sequence length="209" mass="23238">MSKSIAEIISAGEGLRTEFKSRIDSPAKIAKTIVSFANTSGGLLIIGVNDSGVISGVTSELTELQKLEKANTDFIDPKILIQIKSEQLNGKKVLLVTVEESKEKPHYVVSDKGARTIYVRVKDKSVPIPKLLLYNSDNLETEKLLASKHVKSLVAYLRIEDSVNARFYSRMINVSEKRADRMLHDLAARQILLKIPGTKPEAFSLKWTE</sequence>
<dbReference type="InterPro" id="IPR038461">
    <property type="entry name" value="Schlafen_AlbA_2_dom_sf"/>
</dbReference>
<dbReference type="Pfam" id="PF04326">
    <property type="entry name" value="SLFN_AlbA_2"/>
    <property type="match status" value="1"/>
</dbReference>
<keyword evidence="3" id="KW-1185">Reference proteome</keyword>
<dbReference type="Gene3D" id="3.30.950.30">
    <property type="entry name" value="Schlafen, AAA domain"/>
    <property type="match status" value="1"/>
</dbReference>
<evidence type="ECO:0000313" key="2">
    <source>
        <dbReference type="EMBL" id="CAG5068683.1"/>
    </source>
</evidence>
<dbReference type="RefSeq" id="WP_215232819.1">
    <property type="nucleotide sequence ID" value="NZ_CAJRAU010000002.1"/>
</dbReference>
<dbReference type="Proteomes" id="UP000679725">
    <property type="component" value="Unassembled WGS sequence"/>
</dbReference>
<evidence type="ECO:0000259" key="1">
    <source>
        <dbReference type="Pfam" id="PF04326"/>
    </source>
</evidence>
<name>A0ABM8UMJ5_9BACT</name>
<comment type="caution">
    <text evidence="2">The sequence shown here is derived from an EMBL/GenBank/DDBJ whole genome shotgun (WGS) entry which is preliminary data.</text>
</comment>
<reference evidence="2 3" key="1">
    <citation type="submission" date="2021-04" db="EMBL/GenBank/DDBJ databases">
        <authorList>
            <person name="Rodrigo-Torres L."/>
            <person name="Arahal R. D."/>
            <person name="Lucena T."/>
        </authorList>
    </citation>
    <scope>NUCLEOTIDE SEQUENCE [LARGE SCALE GENOMIC DNA]</scope>
    <source>
        <strain evidence="2 3">CECT 9623</strain>
    </source>
</reference>
<gene>
    <name evidence="2" type="ORF">DYBT9623_01415</name>
</gene>
<dbReference type="PANTHER" id="PTHR30595">
    <property type="entry name" value="GLPR-RELATED TRANSCRIPTIONAL REPRESSOR"/>
    <property type="match status" value="1"/>
</dbReference>
<evidence type="ECO:0000313" key="3">
    <source>
        <dbReference type="Proteomes" id="UP000679725"/>
    </source>
</evidence>
<feature type="domain" description="Schlafen AlbA-2" evidence="1">
    <location>
        <begin position="13"/>
        <end position="128"/>
    </location>
</feature>
<dbReference type="PANTHER" id="PTHR30595:SF6">
    <property type="entry name" value="SCHLAFEN ALBA-2 DOMAIN-CONTAINING PROTEIN"/>
    <property type="match status" value="1"/>
</dbReference>
<dbReference type="EMBL" id="CAJRAU010000002">
    <property type="protein sequence ID" value="CAG5068683.1"/>
    <property type="molecule type" value="Genomic_DNA"/>
</dbReference>
<proteinExistence type="predicted"/>